<comment type="caution">
    <text evidence="1">The sequence shown here is derived from an EMBL/GenBank/DDBJ whole genome shotgun (WGS) entry which is preliminary data.</text>
</comment>
<sequence length="99" mass="11153">MLDPLLFGQDPTPGIVSVHADLRGQACIWRRENDVLHLERVRFRPWLYARDLADLQHLGERLARNDDTAPLSVRELPGPPAVCGICCLHRMGSNSGRRS</sequence>
<gene>
    <name evidence="1" type="ORF">GCM10008957_36840</name>
</gene>
<reference evidence="1" key="2">
    <citation type="submission" date="2020-09" db="EMBL/GenBank/DDBJ databases">
        <authorList>
            <person name="Sun Q."/>
            <person name="Ohkuma M."/>
        </authorList>
    </citation>
    <scope>NUCLEOTIDE SEQUENCE</scope>
    <source>
        <strain evidence="1">JCM 31311</strain>
    </source>
</reference>
<proteinExistence type="predicted"/>
<dbReference type="EMBL" id="BMQL01000026">
    <property type="protein sequence ID" value="GGR21190.1"/>
    <property type="molecule type" value="Genomic_DNA"/>
</dbReference>
<organism evidence="1 2">
    <name type="scientific">Deinococcus ruber</name>
    <dbReference type="NCBI Taxonomy" id="1848197"/>
    <lineage>
        <taxon>Bacteria</taxon>
        <taxon>Thermotogati</taxon>
        <taxon>Deinococcota</taxon>
        <taxon>Deinococci</taxon>
        <taxon>Deinococcales</taxon>
        <taxon>Deinococcaceae</taxon>
        <taxon>Deinococcus</taxon>
    </lineage>
</organism>
<protein>
    <submittedName>
        <fullName evidence="1">Uncharacterized protein</fullName>
    </submittedName>
</protein>
<accession>A0A918CFZ0</accession>
<name>A0A918CFZ0_9DEIO</name>
<reference evidence="1" key="1">
    <citation type="journal article" date="2014" name="Int. J. Syst. Evol. Microbiol.">
        <title>Complete genome sequence of Corynebacterium casei LMG S-19264T (=DSM 44701T), isolated from a smear-ripened cheese.</title>
        <authorList>
            <consortium name="US DOE Joint Genome Institute (JGI-PGF)"/>
            <person name="Walter F."/>
            <person name="Albersmeier A."/>
            <person name="Kalinowski J."/>
            <person name="Ruckert C."/>
        </authorList>
    </citation>
    <scope>NUCLEOTIDE SEQUENCE</scope>
    <source>
        <strain evidence="1">JCM 31311</strain>
    </source>
</reference>
<keyword evidence="2" id="KW-1185">Reference proteome</keyword>
<dbReference type="Proteomes" id="UP000603865">
    <property type="component" value="Unassembled WGS sequence"/>
</dbReference>
<evidence type="ECO:0000313" key="1">
    <source>
        <dbReference type="EMBL" id="GGR21190.1"/>
    </source>
</evidence>
<dbReference type="AlphaFoldDB" id="A0A918CFZ0"/>
<evidence type="ECO:0000313" key="2">
    <source>
        <dbReference type="Proteomes" id="UP000603865"/>
    </source>
</evidence>
<dbReference type="RefSeq" id="WP_229776229.1">
    <property type="nucleotide sequence ID" value="NZ_BMQL01000026.1"/>
</dbReference>